<gene>
    <name evidence="2" type="ORF">S40285_09864</name>
</gene>
<protein>
    <submittedName>
        <fullName evidence="2">Uncharacterized protein</fullName>
    </submittedName>
</protein>
<dbReference type="InParanoid" id="A0A084QJU4"/>
<evidence type="ECO:0000313" key="2">
    <source>
        <dbReference type="EMBL" id="KFA64229.1"/>
    </source>
</evidence>
<dbReference type="AlphaFoldDB" id="A0A084QJU4"/>
<sequence length="144" mass="16254">MGLPVPSLRRSKDHLLLQLPPGPKRSFQSLHRDCLGARHGMVELRHFKEGSRGSDLEEKSSTATTAEIEAEDAHEDARINITKPGGCYAVDEAEAWQDPTFEKNGEWEYEEQAKLSWLFDSASKASPAQWRQVQALLHLDKRVC</sequence>
<dbReference type="OrthoDB" id="10373142at2759"/>
<dbReference type="HOGENOM" id="CLU_150202_0_0_1"/>
<organism evidence="2 3">
    <name type="scientific">Stachybotrys chlorohalonatus (strain IBT 40285)</name>
    <dbReference type="NCBI Taxonomy" id="1283841"/>
    <lineage>
        <taxon>Eukaryota</taxon>
        <taxon>Fungi</taxon>
        <taxon>Dikarya</taxon>
        <taxon>Ascomycota</taxon>
        <taxon>Pezizomycotina</taxon>
        <taxon>Sordariomycetes</taxon>
        <taxon>Hypocreomycetidae</taxon>
        <taxon>Hypocreales</taxon>
        <taxon>Stachybotryaceae</taxon>
        <taxon>Stachybotrys</taxon>
    </lineage>
</organism>
<feature type="region of interest" description="Disordered" evidence="1">
    <location>
        <begin position="48"/>
        <end position="76"/>
    </location>
</feature>
<proteinExistence type="predicted"/>
<reference evidence="2 3" key="1">
    <citation type="journal article" date="2014" name="BMC Genomics">
        <title>Comparative genome sequencing reveals chemotype-specific gene clusters in the toxigenic black mold Stachybotrys.</title>
        <authorList>
            <person name="Semeiks J."/>
            <person name="Borek D."/>
            <person name="Otwinowski Z."/>
            <person name="Grishin N.V."/>
        </authorList>
    </citation>
    <scope>NUCLEOTIDE SEQUENCE [LARGE SCALE GENOMIC DNA]</scope>
    <source>
        <strain evidence="2 3">IBT 40285</strain>
    </source>
</reference>
<dbReference type="EMBL" id="KL660698">
    <property type="protein sequence ID" value="KFA64229.1"/>
    <property type="molecule type" value="Genomic_DNA"/>
</dbReference>
<evidence type="ECO:0000256" key="1">
    <source>
        <dbReference type="SAM" id="MobiDB-lite"/>
    </source>
</evidence>
<dbReference type="Proteomes" id="UP000028524">
    <property type="component" value="Unassembled WGS sequence"/>
</dbReference>
<feature type="compositionally biased region" description="Basic and acidic residues" evidence="1">
    <location>
        <begin position="48"/>
        <end position="60"/>
    </location>
</feature>
<keyword evidence="3" id="KW-1185">Reference proteome</keyword>
<evidence type="ECO:0000313" key="3">
    <source>
        <dbReference type="Proteomes" id="UP000028524"/>
    </source>
</evidence>
<name>A0A084QJU4_STAC4</name>
<accession>A0A084QJU4</accession>